<dbReference type="Pfam" id="PF10988">
    <property type="entry name" value="DUF2807"/>
    <property type="match status" value="1"/>
</dbReference>
<protein>
    <submittedName>
        <fullName evidence="2">DUF2807 domain-containing protein</fullName>
    </submittedName>
</protein>
<evidence type="ECO:0000313" key="3">
    <source>
        <dbReference type="Proteomes" id="UP001203607"/>
    </source>
</evidence>
<sequence length="277" mass="30785">MKSKKTLLTATAAAIFLCSCTTETIRVSDEVSTREYGFTDISSLTVATDFKAYVRFSDNEEHVSITANENIFSKIRIYQEGDRLTVKLKNNINLKGKETLNLFITMREITDFKVSTDAAIYLDDPLNAGSVTLDMSTDGYFEGDITADDFDFRASSDSDAELYLDAVDVNLNLSTGAKLEGEMYADFTRARLSSDSRVEVFGKMNDLDADLTTDSRFGDYGLEVEDLVISLSADSDGYFTVNETIDVTANTDSRLFYKGDAEIIRQHLSSDGRVIKK</sequence>
<dbReference type="RefSeq" id="WP_249657814.1">
    <property type="nucleotide sequence ID" value="NZ_JAMFMA010000002.1"/>
</dbReference>
<keyword evidence="3" id="KW-1185">Reference proteome</keyword>
<dbReference type="PROSITE" id="PS51257">
    <property type="entry name" value="PROKAR_LIPOPROTEIN"/>
    <property type="match status" value="1"/>
</dbReference>
<accession>A0ABT0PTC4</accession>
<evidence type="ECO:0000259" key="1">
    <source>
        <dbReference type="Pfam" id="PF10988"/>
    </source>
</evidence>
<organism evidence="2 3">
    <name type="scientific">Flagellimonas spongiicola</name>
    <dbReference type="NCBI Taxonomy" id="2942208"/>
    <lineage>
        <taxon>Bacteria</taxon>
        <taxon>Pseudomonadati</taxon>
        <taxon>Bacteroidota</taxon>
        <taxon>Flavobacteriia</taxon>
        <taxon>Flavobacteriales</taxon>
        <taxon>Flavobacteriaceae</taxon>
        <taxon>Flagellimonas</taxon>
    </lineage>
</organism>
<gene>
    <name evidence="2" type="ORF">M3P19_11505</name>
</gene>
<dbReference type="EMBL" id="JAMFMA010000002">
    <property type="protein sequence ID" value="MCL6274638.1"/>
    <property type="molecule type" value="Genomic_DNA"/>
</dbReference>
<reference evidence="2 3" key="1">
    <citation type="submission" date="2022-05" db="EMBL/GenBank/DDBJ databases">
        <authorList>
            <person name="Park J.-S."/>
        </authorList>
    </citation>
    <scope>NUCLEOTIDE SEQUENCE [LARGE SCALE GENOMIC DNA]</scope>
    <source>
        <strain evidence="2 3">2012CJ35-5</strain>
    </source>
</reference>
<dbReference type="InterPro" id="IPR021255">
    <property type="entry name" value="DUF2807"/>
</dbReference>
<feature type="domain" description="Putative auto-transporter adhesin head GIN" evidence="1">
    <location>
        <begin position="43"/>
        <end position="181"/>
    </location>
</feature>
<comment type="caution">
    <text evidence="2">The sequence shown here is derived from an EMBL/GenBank/DDBJ whole genome shotgun (WGS) entry which is preliminary data.</text>
</comment>
<name>A0ABT0PTC4_9FLAO</name>
<dbReference type="Gene3D" id="2.160.20.120">
    <property type="match status" value="1"/>
</dbReference>
<dbReference type="Proteomes" id="UP001203607">
    <property type="component" value="Unassembled WGS sequence"/>
</dbReference>
<proteinExistence type="predicted"/>
<evidence type="ECO:0000313" key="2">
    <source>
        <dbReference type="EMBL" id="MCL6274638.1"/>
    </source>
</evidence>